<gene>
    <name evidence="4" type="primary">LOC113788828</name>
</gene>
<dbReference type="GO" id="GO:0015629">
    <property type="term" value="C:actin cytoskeleton"/>
    <property type="evidence" value="ECO:0007669"/>
    <property type="project" value="TreeGrafter"/>
</dbReference>
<accession>A0A6P6XL13</accession>
<dbReference type="CDD" id="cd00014">
    <property type="entry name" value="CH_SF"/>
    <property type="match status" value="1"/>
</dbReference>
<protein>
    <submittedName>
        <fullName evidence="4">Uncharacterized protein LOC113788828</fullName>
    </submittedName>
</protein>
<dbReference type="OrthoDB" id="15627at2759"/>
<evidence type="ECO:0000256" key="1">
    <source>
        <dbReference type="SAM" id="MobiDB-lite"/>
    </source>
</evidence>
<dbReference type="GO" id="GO:0051015">
    <property type="term" value="F:actin filament binding"/>
    <property type="evidence" value="ECO:0007669"/>
    <property type="project" value="TreeGrafter"/>
</dbReference>
<dbReference type="SUPFAM" id="SSF47576">
    <property type="entry name" value="Calponin-homology domain, CH-domain"/>
    <property type="match status" value="1"/>
</dbReference>
<dbReference type="KEGG" id="dpte:113788828"/>
<dbReference type="PANTHER" id="PTHR47385:SF14">
    <property type="entry name" value="TRANSGELIN"/>
    <property type="match status" value="1"/>
</dbReference>
<dbReference type="InParanoid" id="A0A6P6XL13"/>
<feature type="region of interest" description="Disordered" evidence="1">
    <location>
        <begin position="1"/>
        <end position="21"/>
    </location>
</feature>
<reference evidence="4" key="1">
    <citation type="submission" date="2025-08" db="UniProtKB">
        <authorList>
            <consortium name="RefSeq"/>
        </authorList>
    </citation>
    <scope>IDENTIFICATION</scope>
    <source>
        <strain evidence="4">Airmid</strain>
    </source>
</reference>
<evidence type="ECO:0000259" key="2">
    <source>
        <dbReference type="PROSITE" id="PS50021"/>
    </source>
</evidence>
<evidence type="ECO:0000313" key="3">
    <source>
        <dbReference type="Proteomes" id="UP000515146"/>
    </source>
</evidence>
<name>A0A6P6XL13_DERPT</name>
<dbReference type="PROSITE" id="PS50021">
    <property type="entry name" value="CH"/>
    <property type="match status" value="1"/>
</dbReference>
<dbReference type="SMART" id="SM00033">
    <property type="entry name" value="CH"/>
    <property type="match status" value="1"/>
</dbReference>
<dbReference type="RefSeq" id="XP_027194087.1">
    <property type="nucleotide sequence ID" value="XM_027338286.1"/>
</dbReference>
<dbReference type="InterPro" id="IPR036872">
    <property type="entry name" value="CH_dom_sf"/>
</dbReference>
<keyword evidence="3" id="KW-1185">Reference proteome</keyword>
<dbReference type="OMA" id="ENQILLW"/>
<dbReference type="AlphaFoldDB" id="A0A6P6XL13"/>
<evidence type="ECO:0000313" key="4">
    <source>
        <dbReference type="RefSeq" id="XP_027194087.1"/>
    </source>
</evidence>
<dbReference type="PANTHER" id="PTHR47385">
    <property type="entry name" value="CALPONIN"/>
    <property type="match status" value="1"/>
</dbReference>
<feature type="domain" description="Calponin-homology (CH)" evidence="2">
    <location>
        <begin position="38"/>
        <end position="169"/>
    </location>
</feature>
<dbReference type="InterPro" id="IPR050606">
    <property type="entry name" value="Calponin-like"/>
</dbReference>
<dbReference type="Gene3D" id="1.10.418.10">
    <property type="entry name" value="Calponin-like domain"/>
    <property type="match status" value="1"/>
</dbReference>
<feature type="region of interest" description="Disordered" evidence="1">
    <location>
        <begin position="83"/>
        <end position="119"/>
    </location>
</feature>
<dbReference type="Pfam" id="PF00307">
    <property type="entry name" value="CH"/>
    <property type="match status" value="1"/>
</dbReference>
<organism evidence="3 4">
    <name type="scientific">Dermatophagoides pteronyssinus</name>
    <name type="common">European house dust mite</name>
    <dbReference type="NCBI Taxonomy" id="6956"/>
    <lineage>
        <taxon>Eukaryota</taxon>
        <taxon>Metazoa</taxon>
        <taxon>Ecdysozoa</taxon>
        <taxon>Arthropoda</taxon>
        <taxon>Chelicerata</taxon>
        <taxon>Arachnida</taxon>
        <taxon>Acari</taxon>
        <taxon>Acariformes</taxon>
        <taxon>Sarcoptiformes</taxon>
        <taxon>Astigmata</taxon>
        <taxon>Psoroptidia</taxon>
        <taxon>Analgoidea</taxon>
        <taxon>Pyroglyphidae</taxon>
        <taxon>Dermatophagoidinae</taxon>
        <taxon>Dermatophagoides</taxon>
    </lineage>
</organism>
<dbReference type="InterPro" id="IPR001715">
    <property type="entry name" value="CH_dom"/>
</dbReference>
<dbReference type="Proteomes" id="UP000515146">
    <property type="component" value="Unplaced"/>
</dbReference>
<sequence>MAKTQHHHNNNNDDMARKSSSTLDCCLPMPKPRSDVDYVRESQFLLWLWKMIEEISFSYEYEQYLRDGVILCRLMENVAPNLFNNNNDGKHQRSSSDGKGSSKKNFQPSNIIIEKGENKQQKSENIHRFLDACRQYGLNDTELFEVEDLLSMLDMPKVTKCLYRLGQFIAEKNDNKPLLGKPYDEWLNEQIEMNEKNIEYFGGSSNIRRRHGMPFGDDLLVSHVSTEFVKQRLNRNVNKNRIRRLPRDPLVQRQPSIPLANLKAIFTGECQPLQYNNNDQSNI</sequence>
<dbReference type="GO" id="GO:0007015">
    <property type="term" value="P:actin filament organization"/>
    <property type="evidence" value="ECO:0007669"/>
    <property type="project" value="TreeGrafter"/>
</dbReference>
<proteinExistence type="predicted"/>